<sequence>MEKGTEFIHSLPVNRVESRANSLGELIARINGL</sequence>
<comment type="caution">
    <text evidence="1">The sequence shown here is derived from an EMBL/GenBank/DDBJ whole genome shotgun (WGS) entry which is preliminary data.</text>
</comment>
<reference evidence="1 2" key="1">
    <citation type="journal article" date="2017" name="Nat. Microbiol.">
        <title>Natural product diversity associated with the nematode symbionts Photorhabdus and Xenorhabdus.</title>
        <authorList>
            <person name="Tobias N.J."/>
            <person name="Wolff H."/>
            <person name="Djahanschiri B."/>
            <person name="Grundmann F."/>
            <person name="Kronenwerth M."/>
            <person name="Shi Y.M."/>
            <person name="Simonyi S."/>
            <person name="Grun P."/>
            <person name="Shapiro-Ilan D."/>
            <person name="Pidot S.J."/>
            <person name="Stinear T.P."/>
            <person name="Ebersberger I."/>
            <person name="Bode H.B."/>
        </authorList>
    </citation>
    <scope>NUCLEOTIDE SEQUENCE [LARGE SCALE GENOMIC DNA]</scope>
    <source>
        <strain evidence="1 2">DSM 17902</strain>
    </source>
</reference>
<name>A0A2D0JT69_9GAMM</name>
<evidence type="ECO:0000313" key="2">
    <source>
        <dbReference type="Proteomes" id="UP000221980"/>
    </source>
</evidence>
<dbReference type="Proteomes" id="UP000221980">
    <property type="component" value="Unassembled WGS sequence"/>
</dbReference>
<accession>A0A2D0JT69</accession>
<dbReference type="AlphaFoldDB" id="A0A2D0JT69"/>
<gene>
    <name evidence="1" type="ORF">Xmir_01448</name>
</gene>
<organism evidence="1 2">
    <name type="scientific">Xenorhabdus miraniensis</name>
    <dbReference type="NCBI Taxonomy" id="351674"/>
    <lineage>
        <taxon>Bacteria</taxon>
        <taxon>Pseudomonadati</taxon>
        <taxon>Pseudomonadota</taxon>
        <taxon>Gammaproteobacteria</taxon>
        <taxon>Enterobacterales</taxon>
        <taxon>Morganellaceae</taxon>
        <taxon>Xenorhabdus</taxon>
    </lineage>
</organism>
<proteinExistence type="predicted"/>
<evidence type="ECO:0000313" key="1">
    <source>
        <dbReference type="EMBL" id="PHM49526.1"/>
    </source>
</evidence>
<protein>
    <submittedName>
        <fullName evidence="1">Uncharacterized protein</fullName>
    </submittedName>
</protein>
<keyword evidence="2" id="KW-1185">Reference proteome</keyword>
<dbReference type="EMBL" id="NITZ01000005">
    <property type="protein sequence ID" value="PHM49526.1"/>
    <property type="molecule type" value="Genomic_DNA"/>
</dbReference>